<proteinExistence type="predicted"/>
<dbReference type="VEuPathDB" id="TriTrypDB:TvY486_1113820"/>
<dbReference type="InterPro" id="IPR001806">
    <property type="entry name" value="Small_GTPase"/>
</dbReference>
<dbReference type="PRINTS" id="PR00449">
    <property type="entry name" value="RASTRNSFRMNG"/>
</dbReference>
<dbReference type="PANTHER" id="PTHR47977">
    <property type="entry name" value="RAS-RELATED PROTEIN RAB"/>
    <property type="match status" value="1"/>
</dbReference>
<dbReference type="SUPFAM" id="SSF52540">
    <property type="entry name" value="P-loop containing nucleoside triphosphate hydrolases"/>
    <property type="match status" value="1"/>
</dbReference>
<reference evidence="3" key="1">
    <citation type="journal article" date="2012" name="Proc. Natl. Acad. Sci. U.S.A.">
        <title>Antigenic diversity is generated by distinct evolutionary mechanisms in African trypanosome species.</title>
        <authorList>
            <person name="Jackson A.P."/>
            <person name="Berry A."/>
            <person name="Aslett M."/>
            <person name="Allison H.C."/>
            <person name="Burton P."/>
            <person name="Vavrova-Anderson J."/>
            <person name="Brown R."/>
            <person name="Browne H."/>
            <person name="Corton N."/>
            <person name="Hauser H."/>
            <person name="Gamble J."/>
            <person name="Gilderthorp R."/>
            <person name="Marcello L."/>
            <person name="McQuillan J."/>
            <person name="Otto T.D."/>
            <person name="Quail M.A."/>
            <person name="Sanders M.J."/>
            <person name="van Tonder A."/>
            <person name="Ginger M.L."/>
            <person name="Field M.C."/>
            <person name="Barry J.D."/>
            <person name="Hertz-Fowler C."/>
            <person name="Berriman M."/>
        </authorList>
    </citation>
    <scope>NUCLEOTIDE SEQUENCE</scope>
    <source>
        <strain evidence="3">Y486</strain>
    </source>
</reference>
<protein>
    <submittedName>
        <fullName evidence="3">Putative ras-related GTP-binding protein</fullName>
    </submittedName>
</protein>
<dbReference type="Gene3D" id="3.40.50.300">
    <property type="entry name" value="P-loop containing nucleotide triphosphate hydrolases"/>
    <property type="match status" value="1"/>
</dbReference>
<dbReference type="InterPro" id="IPR050227">
    <property type="entry name" value="Rab"/>
</dbReference>
<dbReference type="SMART" id="SM00175">
    <property type="entry name" value="RAB"/>
    <property type="match status" value="1"/>
</dbReference>
<gene>
    <name evidence="3" type="ORF">TVY486_1113820</name>
</gene>
<keyword evidence="1" id="KW-0547">Nucleotide-binding</keyword>
<evidence type="ECO:0000256" key="1">
    <source>
        <dbReference type="ARBA" id="ARBA00022741"/>
    </source>
</evidence>
<dbReference type="InterPro" id="IPR005225">
    <property type="entry name" value="Small_GTP-bd"/>
</dbReference>
<evidence type="ECO:0000256" key="2">
    <source>
        <dbReference type="ARBA" id="ARBA00023134"/>
    </source>
</evidence>
<sequence length="215" mass="23099">MSRYPGGQSSAPSDADPRIKIVSLGSTGVGKSCLIKHFCEGRFVAKYIPTIGIDYGVKRVEVRAPRSVSSATSNVSVRVNFWDMSGGNEFLEVRNEFYGAAEGILLVYDVTDAASFSALEGWLGEADKYRNTKPADASAAKLGDPRRYVTVVCGNKVDEAGDNGSGGKRRAVTEATGRKWAQDRGFKYFETSACTGAGVMEAFQALFTDVVAAFF</sequence>
<dbReference type="FunFam" id="3.40.50.300:FF:002391">
    <property type="entry name" value="Ras family protein-like protein"/>
    <property type="match status" value="1"/>
</dbReference>
<organism evidence="3">
    <name type="scientific">Trypanosoma vivax (strain Y486)</name>
    <dbReference type="NCBI Taxonomy" id="1055687"/>
    <lineage>
        <taxon>Eukaryota</taxon>
        <taxon>Discoba</taxon>
        <taxon>Euglenozoa</taxon>
        <taxon>Kinetoplastea</taxon>
        <taxon>Metakinetoplastina</taxon>
        <taxon>Trypanosomatida</taxon>
        <taxon>Trypanosomatidae</taxon>
        <taxon>Trypanosoma</taxon>
        <taxon>Duttonella</taxon>
    </lineage>
</organism>
<name>G0U8H2_TRYVY</name>
<dbReference type="InterPro" id="IPR027417">
    <property type="entry name" value="P-loop_NTPase"/>
</dbReference>
<dbReference type="EMBL" id="HE573027">
    <property type="protein sequence ID" value="CCC53898.1"/>
    <property type="molecule type" value="Genomic_DNA"/>
</dbReference>
<dbReference type="PROSITE" id="PS51421">
    <property type="entry name" value="RAS"/>
    <property type="match status" value="1"/>
</dbReference>
<accession>G0U8H2</accession>
<dbReference type="GO" id="GO:0005525">
    <property type="term" value="F:GTP binding"/>
    <property type="evidence" value="ECO:0007669"/>
    <property type="project" value="UniProtKB-KW"/>
</dbReference>
<dbReference type="SMART" id="SM00173">
    <property type="entry name" value="RAS"/>
    <property type="match status" value="1"/>
</dbReference>
<dbReference type="CDD" id="cd04119">
    <property type="entry name" value="RJL"/>
    <property type="match status" value="1"/>
</dbReference>
<dbReference type="AlphaFoldDB" id="G0U8H2"/>
<dbReference type="Pfam" id="PF00071">
    <property type="entry name" value="Ras"/>
    <property type="match status" value="1"/>
</dbReference>
<keyword evidence="2" id="KW-0342">GTP-binding</keyword>
<dbReference type="GO" id="GO:0003924">
    <property type="term" value="F:GTPase activity"/>
    <property type="evidence" value="ECO:0007669"/>
    <property type="project" value="InterPro"/>
</dbReference>
<dbReference type="OMA" id="TQACFLV"/>
<evidence type="ECO:0000313" key="3">
    <source>
        <dbReference type="EMBL" id="CCC53898.1"/>
    </source>
</evidence>
<dbReference type="NCBIfam" id="TIGR00231">
    <property type="entry name" value="small_GTP"/>
    <property type="match status" value="1"/>
</dbReference>
<dbReference type="SMART" id="SM00174">
    <property type="entry name" value="RHO"/>
    <property type="match status" value="1"/>
</dbReference>
<dbReference type="PROSITE" id="PS51419">
    <property type="entry name" value="RAB"/>
    <property type="match status" value="1"/>
</dbReference>